<evidence type="ECO:0000313" key="3">
    <source>
        <dbReference type="Proteomes" id="UP000704176"/>
    </source>
</evidence>
<dbReference type="InterPro" id="IPR007791">
    <property type="entry name" value="DjlA_N"/>
</dbReference>
<proteinExistence type="predicted"/>
<feature type="domain" description="Co-chaperone DjlA N-terminal" evidence="1">
    <location>
        <begin position="29"/>
        <end position="142"/>
    </location>
</feature>
<dbReference type="Pfam" id="PF05099">
    <property type="entry name" value="TerB"/>
    <property type="match status" value="1"/>
</dbReference>
<dbReference type="SUPFAM" id="SSF158682">
    <property type="entry name" value="TerB-like"/>
    <property type="match status" value="1"/>
</dbReference>
<reference evidence="2 3" key="1">
    <citation type="submission" date="2021-09" db="EMBL/GenBank/DDBJ databases">
        <title>The complete genome sequence of a new microorganism.</title>
        <authorList>
            <person name="Zi Z."/>
        </authorList>
    </citation>
    <scope>NUCLEOTIDE SEQUENCE [LARGE SCALE GENOMIC DNA]</scope>
    <source>
        <strain evidence="2 3">WGZ8</strain>
    </source>
</reference>
<gene>
    <name evidence="2" type="ORF">K9B37_05725</name>
</gene>
<dbReference type="Gene3D" id="1.10.3680.10">
    <property type="entry name" value="TerB-like"/>
    <property type="match status" value="1"/>
</dbReference>
<protein>
    <submittedName>
        <fullName evidence="2">TerB family tellurite resistance protein</fullName>
    </submittedName>
</protein>
<dbReference type="InterPro" id="IPR029024">
    <property type="entry name" value="TerB-like"/>
</dbReference>
<sequence>MSFMSYLRDFFEAEAAPEGGAEHGEPFTVAALLTWVTHADGRVLKVEEEALRTLLQSRFGLSEIQAERLIVKARDIGGALDPATTLVDRIAQDLPPSEWPRLMALAYQIAAVDGHVHEFEDDLIWRTGRRLGLSDAELGAIKRDALKAPETGMDDA</sequence>
<organism evidence="2 3">
    <name type="scientific">Microvirga puerhi</name>
    <dbReference type="NCBI Taxonomy" id="2876078"/>
    <lineage>
        <taxon>Bacteria</taxon>
        <taxon>Pseudomonadati</taxon>
        <taxon>Pseudomonadota</taxon>
        <taxon>Alphaproteobacteria</taxon>
        <taxon>Hyphomicrobiales</taxon>
        <taxon>Methylobacteriaceae</taxon>
        <taxon>Microvirga</taxon>
    </lineage>
</organism>
<dbReference type="EMBL" id="JAIRBM010000003">
    <property type="protein sequence ID" value="MBZ6075786.1"/>
    <property type="molecule type" value="Genomic_DNA"/>
</dbReference>
<evidence type="ECO:0000313" key="2">
    <source>
        <dbReference type="EMBL" id="MBZ6075786.1"/>
    </source>
</evidence>
<dbReference type="Proteomes" id="UP000704176">
    <property type="component" value="Unassembled WGS sequence"/>
</dbReference>
<keyword evidence="3" id="KW-1185">Reference proteome</keyword>
<name>A0ABS7VJT5_9HYPH</name>
<dbReference type="RefSeq" id="WP_224311968.1">
    <property type="nucleotide sequence ID" value="NZ_JAIRBM010000003.1"/>
</dbReference>
<accession>A0ABS7VJT5</accession>
<evidence type="ECO:0000259" key="1">
    <source>
        <dbReference type="Pfam" id="PF05099"/>
    </source>
</evidence>
<comment type="caution">
    <text evidence="2">The sequence shown here is derived from an EMBL/GenBank/DDBJ whole genome shotgun (WGS) entry which is preliminary data.</text>
</comment>